<dbReference type="PANTHER" id="PTHR14879">
    <property type="entry name" value="CASPASE REGULATOR, RING FINGER DOMAIN-CONTAINING"/>
    <property type="match status" value="1"/>
</dbReference>
<dbReference type="Gene3D" id="3.30.40.10">
    <property type="entry name" value="Zinc/RING finger domain, C3HC4 (zinc finger)"/>
    <property type="match status" value="1"/>
</dbReference>
<dbReference type="InterPro" id="IPR013083">
    <property type="entry name" value="Znf_RING/FYVE/PHD"/>
</dbReference>
<dbReference type="InterPro" id="IPR051728">
    <property type="entry name" value="RING-FYVE_E3_ubiquitin-ligase"/>
</dbReference>
<dbReference type="Proteomes" id="UP001363151">
    <property type="component" value="Unassembled WGS sequence"/>
</dbReference>
<reference evidence="3 4" key="1">
    <citation type="submission" date="2024-03" db="EMBL/GenBank/DDBJ databases">
        <title>Aureococcus anophagefferens CCMP1851 and Kratosvirus quantuckense: Draft genome of a second virus-susceptible host strain in the model system.</title>
        <authorList>
            <person name="Chase E."/>
            <person name="Truchon A.R."/>
            <person name="Schepens W."/>
            <person name="Wilhelm S.W."/>
        </authorList>
    </citation>
    <scope>NUCLEOTIDE SEQUENCE [LARGE SCALE GENOMIC DNA]</scope>
    <source>
        <strain evidence="3 4">CCMP1851</strain>
    </source>
</reference>
<dbReference type="InterPro" id="IPR001841">
    <property type="entry name" value="Znf_RING"/>
</dbReference>
<protein>
    <recommendedName>
        <fullName evidence="2">RING-type domain-containing protein</fullName>
    </recommendedName>
</protein>
<name>A0ABR1FJ08_AURAN</name>
<dbReference type="Pfam" id="PF13920">
    <property type="entry name" value="zf-C3HC4_3"/>
    <property type="match status" value="1"/>
</dbReference>
<dbReference type="PROSITE" id="PS50089">
    <property type="entry name" value="ZF_RING_2"/>
    <property type="match status" value="1"/>
</dbReference>
<dbReference type="SUPFAM" id="SSF57850">
    <property type="entry name" value="RING/U-box"/>
    <property type="match status" value="1"/>
</dbReference>
<evidence type="ECO:0000259" key="2">
    <source>
        <dbReference type="PROSITE" id="PS50089"/>
    </source>
</evidence>
<proteinExistence type="predicted"/>
<comment type="caution">
    <text evidence="3">The sequence shown here is derived from an EMBL/GenBank/DDBJ whole genome shotgun (WGS) entry which is preliminary data.</text>
</comment>
<sequence>MRVIVQNTTYSGGVLNGQSGNVGGFVGDRVVVKLDVGDRVVKLKCECVRKEGGNALWAGAPADQDAFAGGDFFAGLANFAARRRRGEVCGKIWQTAWRESGRPLGGRPRAWSRGLAGARGFRRRRAPAPVALAQRRGRELRPSAAARCGLAADLRAARSASVADAGTLLRGLDLASYDERGLADLAGALASATAAVSTETVRRERAGGDSRTCVCCLDRPRNMVLLDCMHVVACEACAPRLRECPMCRAPVAQTRRIFQ</sequence>
<feature type="domain" description="RING-type" evidence="2">
    <location>
        <begin position="213"/>
        <end position="248"/>
    </location>
</feature>
<evidence type="ECO:0000313" key="3">
    <source>
        <dbReference type="EMBL" id="KAK7231785.1"/>
    </source>
</evidence>
<gene>
    <name evidence="3" type="ORF">SO694_00089012</name>
</gene>
<dbReference type="EMBL" id="JBBJCI010000374">
    <property type="protein sequence ID" value="KAK7231785.1"/>
    <property type="molecule type" value="Genomic_DNA"/>
</dbReference>
<evidence type="ECO:0000313" key="4">
    <source>
        <dbReference type="Proteomes" id="UP001363151"/>
    </source>
</evidence>
<evidence type="ECO:0000256" key="1">
    <source>
        <dbReference type="PROSITE-ProRule" id="PRU00175"/>
    </source>
</evidence>
<organism evidence="3 4">
    <name type="scientific">Aureococcus anophagefferens</name>
    <name type="common">Harmful bloom alga</name>
    <dbReference type="NCBI Taxonomy" id="44056"/>
    <lineage>
        <taxon>Eukaryota</taxon>
        <taxon>Sar</taxon>
        <taxon>Stramenopiles</taxon>
        <taxon>Ochrophyta</taxon>
        <taxon>Pelagophyceae</taxon>
        <taxon>Pelagomonadales</taxon>
        <taxon>Pelagomonadaceae</taxon>
        <taxon>Aureococcus</taxon>
    </lineage>
</organism>
<keyword evidence="4" id="KW-1185">Reference proteome</keyword>
<accession>A0ABR1FJ08</accession>
<keyword evidence="1" id="KW-0862">Zinc</keyword>
<keyword evidence="1" id="KW-0863">Zinc-finger</keyword>
<keyword evidence="1" id="KW-0479">Metal-binding</keyword>
<dbReference type="PANTHER" id="PTHR14879:SF5">
    <property type="entry name" value="RING-TYPE DOMAIN-CONTAINING PROTEIN"/>
    <property type="match status" value="1"/>
</dbReference>